<proteinExistence type="inferred from homology"/>
<evidence type="ECO:0000256" key="2">
    <source>
        <dbReference type="ARBA" id="ARBA00022679"/>
    </source>
</evidence>
<reference evidence="4" key="1">
    <citation type="journal article" date="2021" name="Antonie Van Leeuwenhoek">
        <title>Draft genome and description of Waterburya agarophytonicola gen. nov. sp. nov. (Pleurocapsales, Cyanobacteria): a seaweed symbiont.</title>
        <authorList>
            <person name="Bonthond G."/>
            <person name="Shalygin S."/>
            <person name="Bayer T."/>
            <person name="Weinberger F."/>
        </authorList>
    </citation>
    <scope>NUCLEOTIDE SEQUENCE</scope>
    <source>
        <strain evidence="4">KI4</strain>
    </source>
</reference>
<dbReference type="EMBL" id="JADWDC010000009">
    <property type="protein sequence ID" value="MCC0176430.1"/>
    <property type="molecule type" value="Genomic_DNA"/>
</dbReference>
<evidence type="ECO:0000256" key="1">
    <source>
        <dbReference type="ARBA" id="ARBA00005771"/>
    </source>
</evidence>
<keyword evidence="5" id="KW-1185">Reference proteome</keyword>
<feature type="domain" description="Sulfotransferase" evidence="3">
    <location>
        <begin position="10"/>
        <end position="246"/>
    </location>
</feature>
<dbReference type="SUPFAM" id="SSF52540">
    <property type="entry name" value="P-loop containing nucleoside triphosphate hydrolases"/>
    <property type="match status" value="1"/>
</dbReference>
<dbReference type="AlphaFoldDB" id="A0A964BNC7"/>
<name>A0A964BNC7_9CYAN</name>
<dbReference type="RefSeq" id="WP_229639470.1">
    <property type="nucleotide sequence ID" value="NZ_JADWDC010000009.1"/>
</dbReference>
<gene>
    <name evidence="4" type="ORF">I4641_05490</name>
</gene>
<comment type="caution">
    <text evidence="4">The sequence shown here is derived from an EMBL/GenBank/DDBJ whole genome shotgun (WGS) entry which is preliminary data.</text>
</comment>
<accession>A0A964BNC7</accession>
<dbReference type="InterPro" id="IPR027417">
    <property type="entry name" value="P-loop_NTPase"/>
</dbReference>
<comment type="similarity">
    <text evidence="1">Belongs to the sulfotransferase 1 family.</text>
</comment>
<dbReference type="Pfam" id="PF00685">
    <property type="entry name" value="Sulfotransfer_1"/>
    <property type="match status" value="1"/>
</dbReference>
<sequence length="265" mass="31097">METFKDIGKPIVIASHPRSGTHLTIDLLRKQFKECQSSKKLGEPLNRLYCGLDPQNLLSDLQAFNILQQVKRPLVKTHCYPQFSYLSSEKISWVNWLKKEADIYYVLRDGRDVMCSLHLFMQSYDPSTRCSLSEFIRQKTGDTSRIKNWANHIKMWLDEPKVKILKFENVIKNTESVLENIQHDLELTPLHQQPILPTRIKSLWHGRWIILTQRKAESTAIIGYYRGQKVSKWQTAFTLEDRKFINSEVGDLLIQLGYEKSNNWM</sequence>
<dbReference type="PANTHER" id="PTHR11783">
    <property type="entry name" value="SULFOTRANSFERASE SULT"/>
    <property type="match status" value="1"/>
</dbReference>
<dbReference type="Gene3D" id="3.40.50.300">
    <property type="entry name" value="P-loop containing nucleotide triphosphate hydrolases"/>
    <property type="match status" value="1"/>
</dbReference>
<evidence type="ECO:0000313" key="5">
    <source>
        <dbReference type="Proteomes" id="UP000729733"/>
    </source>
</evidence>
<organism evidence="4 5">
    <name type="scientific">Waterburya agarophytonicola KI4</name>
    <dbReference type="NCBI Taxonomy" id="2874699"/>
    <lineage>
        <taxon>Bacteria</taxon>
        <taxon>Bacillati</taxon>
        <taxon>Cyanobacteriota</taxon>
        <taxon>Cyanophyceae</taxon>
        <taxon>Pleurocapsales</taxon>
        <taxon>Hyellaceae</taxon>
        <taxon>Waterburya</taxon>
        <taxon>Waterburya agarophytonicola</taxon>
    </lineage>
</organism>
<dbReference type="GO" id="GO:0008146">
    <property type="term" value="F:sulfotransferase activity"/>
    <property type="evidence" value="ECO:0007669"/>
    <property type="project" value="InterPro"/>
</dbReference>
<protein>
    <submittedName>
        <fullName evidence="4">Sulfotransferase domain-containing protein</fullName>
    </submittedName>
</protein>
<evidence type="ECO:0000313" key="4">
    <source>
        <dbReference type="EMBL" id="MCC0176430.1"/>
    </source>
</evidence>
<dbReference type="Proteomes" id="UP000729733">
    <property type="component" value="Unassembled WGS sequence"/>
</dbReference>
<evidence type="ECO:0000259" key="3">
    <source>
        <dbReference type="Pfam" id="PF00685"/>
    </source>
</evidence>
<keyword evidence="2" id="KW-0808">Transferase</keyword>
<dbReference type="InterPro" id="IPR000863">
    <property type="entry name" value="Sulfotransferase_dom"/>
</dbReference>